<evidence type="ECO:0000313" key="2">
    <source>
        <dbReference type="Proteomes" id="UP000002432"/>
    </source>
</evidence>
<dbReference type="eggNOG" id="ENOG5032VYG">
    <property type="taxonomic scope" value="Bacteria"/>
</dbReference>
<organism evidence="1 2">
    <name type="scientific">Koribacter versatilis (strain Ellin345)</name>
    <dbReference type="NCBI Taxonomy" id="204669"/>
    <lineage>
        <taxon>Bacteria</taxon>
        <taxon>Pseudomonadati</taxon>
        <taxon>Acidobacteriota</taxon>
        <taxon>Terriglobia</taxon>
        <taxon>Terriglobales</taxon>
        <taxon>Candidatus Korobacteraceae</taxon>
        <taxon>Candidatus Korobacter</taxon>
    </lineage>
</organism>
<sequence>MNDFPILNQTPSAEDLYLVGFRLDPDSEGPQFYTLFAFGGDNERPITTVGDRVVFFTRPELSQRALEIGDPSMQALGEVPEDLDMLCDIAQTMYLINAESEDSDKIIVDCLEVVDDLVRATRLSMPPLYQEALSDLMAHLQRTHMYGEFLRDEGSRERLEDALLWCVGAITMKSTMLSE</sequence>
<dbReference type="KEGG" id="aba:Acid345_1026"/>
<protein>
    <submittedName>
        <fullName evidence="1">Uncharacterized protein</fullName>
    </submittedName>
</protein>
<dbReference type="EMBL" id="CP000360">
    <property type="protein sequence ID" value="ABF40029.1"/>
    <property type="molecule type" value="Genomic_DNA"/>
</dbReference>
<name>Q1ISX1_KORVE</name>
<accession>Q1ISX1</accession>
<dbReference type="STRING" id="204669.Acid345_1026"/>
<reference evidence="1 2" key="1">
    <citation type="journal article" date="2009" name="Appl. Environ. Microbiol.">
        <title>Three genomes from the phylum Acidobacteria provide insight into the lifestyles of these microorganisms in soils.</title>
        <authorList>
            <person name="Ward N.L."/>
            <person name="Challacombe J.F."/>
            <person name="Janssen P.H."/>
            <person name="Henrissat B."/>
            <person name="Coutinho P.M."/>
            <person name="Wu M."/>
            <person name="Xie G."/>
            <person name="Haft D.H."/>
            <person name="Sait M."/>
            <person name="Badger J."/>
            <person name="Barabote R.D."/>
            <person name="Bradley B."/>
            <person name="Brettin T.S."/>
            <person name="Brinkac L.M."/>
            <person name="Bruce D."/>
            <person name="Creasy T."/>
            <person name="Daugherty S.C."/>
            <person name="Davidsen T.M."/>
            <person name="DeBoy R.T."/>
            <person name="Detter J.C."/>
            <person name="Dodson R.J."/>
            <person name="Durkin A.S."/>
            <person name="Ganapathy A."/>
            <person name="Gwinn-Giglio M."/>
            <person name="Han C.S."/>
            <person name="Khouri H."/>
            <person name="Kiss H."/>
            <person name="Kothari S.P."/>
            <person name="Madupu R."/>
            <person name="Nelson K.E."/>
            <person name="Nelson W.C."/>
            <person name="Paulsen I."/>
            <person name="Penn K."/>
            <person name="Ren Q."/>
            <person name="Rosovitz M.J."/>
            <person name="Selengut J.D."/>
            <person name="Shrivastava S."/>
            <person name="Sullivan S.A."/>
            <person name="Tapia R."/>
            <person name="Thompson L.S."/>
            <person name="Watkins K.L."/>
            <person name="Yang Q."/>
            <person name="Yu C."/>
            <person name="Zafar N."/>
            <person name="Zhou L."/>
            <person name="Kuske C.R."/>
        </authorList>
    </citation>
    <scope>NUCLEOTIDE SEQUENCE [LARGE SCALE GENOMIC DNA]</scope>
    <source>
        <strain evidence="1 2">Ellin345</strain>
    </source>
</reference>
<dbReference type="HOGENOM" id="CLU_1515301_0_0_0"/>
<evidence type="ECO:0000313" key="1">
    <source>
        <dbReference type="EMBL" id="ABF40029.1"/>
    </source>
</evidence>
<dbReference type="RefSeq" id="WP_011521831.1">
    <property type="nucleotide sequence ID" value="NC_008009.1"/>
</dbReference>
<dbReference type="OrthoDB" id="3078351at2"/>
<dbReference type="Proteomes" id="UP000002432">
    <property type="component" value="Chromosome"/>
</dbReference>
<gene>
    <name evidence="1" type="ordered locus">Acid345_1026</name>
</gene>
<keyword evidence="2" id="KW-1185">Reference proteome</keyword>
<proteinExistence type="predicted"/>
<dbReference type="EnsemblBacteria" id="ABF40029">
    <property type="protein sequence ID" value="ABF40029"/>
    <property type="gene ID" value="Acid345_1026"/>
</dbReference>
<dbReference type="AlphaFoldDB" id="Q1ISX1"/>